<evidence type="ECO:0000313" key="3">
    <source>
        <dbReference type="Proteomes" id="UP000479710"/>
    </source>
</evidence>
<gene>
    <name evidence="2" type="ORF">E2562_008534</name>
</gene>
<dbReference type="AlphaFoldDB" id="A0A6G1C5Y2"/>
<keyword evidence="3" id="KW-1185">Reference proteome</keyword>
<keyword evidence="1" id="KW-0732">Signal</keyword>
<dbReference type="SUPFAM" id="SSF141562">
    <property type="entry name" value="At5g01610-like"/>
    <property type="match status" value="1"/>
</dbReference>
<sequence>MDKLAAAAAAAVLLAAASALASSGSSNLTASTTTMAYEMVERYGFPHDIPPEGVPSFVFAWLGIGQVDRAGDEVRYSVGPLSASFPLANFAEFPRCRCGFHCAAEIAAS</sequence>
<reference evidence="2 3" key="1">
    <citation type="submission" date="2019-11" db="EMBL/GenBank/DDBJ databases">
        <title>Whole genome sequence of Oryza granulata.</title>
        <authorList>
            <person name="Li W."/>
        </authorList>
    </citation>
    <scope>NUCLEOTIDE SEQUENCE [LARGE SCALE GENOMIC DNA]</scope>
    <source>
        <strain evidence="3">cv. Menghai</strain>
        <tissue evidence="2">Leaf</tissue>
    </source>
</reference>
<dbReference type="OrthoDB" id="1732104at2759"/>
<dbReference type="EMBL" id="SPHZ02000010">
    <property type="protein sequence ID" value="KAF0895194.1"/>
    <property type="molecule type" value="Genomic_DNA"/>
</dbReference>
<dbReference type="InterPro" id="IPR036758">
    <property type="entry name" value="At5g01610-like"/>
</dbReference>
<evidence type="ECO:0000256" key="1">
    <source>
        <dbReference type="SAM" id="SignalP"/>
    </source>
</evidence>
<feature type="chain" id="PRO_5026173851" evidence="1">
    <location>
        <begin position="22"/>
        <end position="109"/>
    </location>
</feature>
<proteinExistence type="predicted"/>
<organism evidence="2 3">
    <name type="scientific">Oryza meyeriana var. granulata</name>
    <dbReference type="NCBI Taxonomy" id="110450"/>
    <lineage>
        <taxon>Eukaryota</taxon>
        <taxon>Viridiplantae</taxon>
        <taxon>Streptophyta</taxon>
        <taxon>Embryophyta</taxon>
        <taxon>Tracheophyta</taxon>
        <taxon>Spermatophyta</taxon>
        <taxon>Magnoliopsida</taxon>
        <taxon>Liliopsida</taxon>
        <taxon>Poales</taxon>
        <taxon>Poaceae</taxon>
        <taxon>BOP clade</taxon>
        <taxon>Oryzoideae</taxon>
        <taxon>Oryzeae</taxon>
        <taxon>Oryzinae</taxon>
        <taxon>Oryza</taxon>
        <taxon>Oryza meyeriana</taxon>
    </lineage>
</organism>
<evidence type="ECO:0000313" key="2">
    <source>
        <dbReference type="EMBL" id="KAF0895194.1"/>
    </source>
</evidence>
<accession>A0A6G1C5Y2</accession>
<name>A0A6G1C5Y2_9ORYZ</name>
<protein>
    <submittedName>
        <fullName evidence="2">Uncharacterized protein</fullName>
    </submittedName>
</protein>
<feature type="signal peptide" evidence="1">
    <location>
        <begin position="1"/>
        <end position="21"/>
    </location>
</feature>
<comment type="caution">
    <text evidence="2">The sequence shown here is derived from an EMBL/GenBank/DDBJ whole genome shotgun (WGS) entry which is preliminary data.</text>
</comment>
<dbReference type="Proteomes" id="UP000479710">
    <property type="component" value="Unassembled WGS sequence"/>
</dbReference>